<keyword evidence="9" id="KW-0325">Glycoprotein</keyword>
<keyword evidence="7" id="KW-0333">Golgi apparatus</keyword>
<evidence type="ECO:0000256" key="2">
    <source>
        <dbReference type="ARBA" id="ARBA00008124"/>
    </source>
</evidence>
<organism evidence="11 12">
    <name type="scientific">Saccoglossus kowalevskii</name>
    <name type="common">Acorn worm</name>
    <dbReference type="NCBI Taxonomy" id="10224"/>
    <lineage>
        <taxon>Eukaryota</taxon>
        <taxon>Metazoa</taxon>
        <taxon>Hemichordata</taxon>
        <taxon>Enteropneusta</taxon>
        <taxon>Harrimaniidae</taxon>
        <taxon>Saccoglossus</taxon>
    </lineage>
</organism>
<evidence type="ECO:0000256" key="1">
    <source>
        <dbReference type="ARBA" id="ARBA00004323"/>
    </source>
</evidence>
<evidence type="ECO:0000256" key="9">
    <source>
        <dbReference type="ARBA" id="ARBA00023180"/>
    </source>
</evidence>
<dbReference type="RefSeq" id="XP_006821250.1">
    <property type="nucleotide sequence ID" value="XM_006821187.1"/>
</dbReference>
<evidence type="ECO:0000256" key="5">
    <source>
        <dbReference type="ARBA" id="ARBA00022968"/>
    </source>
</evidence>
<accession>A0ABM0MMK9</accession>
<evidence type="ECO:0000256" key="4">
    <source>
        <dbReference type="ARBA" id="ARBA00022692"/>
    </source>
</evidence>
<evidence type="ECO:0000256" key="10">
    <source>
        <dbReference type="SAM" id="Phobius"/>
    </source>
</evidence>
<dbReference type="PANTHER" id="PTHR14647">
    <property type="entry name" value="GALACTOSE-3-O-SULFOTRANSFERASE"/>
    <property type="match status" value="1"/>
</dbReference>
<reference evidence="12" key="1">
    <citation type="submission" date="2025-08" db="UniProtKB">
        <authorList>
            <consortium name="RefSeq"/>
        </authorList>
    </citation>
    <scope>IDENTIFICATION</scope>
    <source>
        <tissue evidence="12">Testes</tissue>
    </source>
</reference>
<comment type="subcellular location">
    <subcellularLocation>
        <location evidence="1">Golgi apparatus membrane</location>
        <topology evidence="1">Single-pass type II membrane protein</topology>
    </subcellularLocation>
</comment>
<dbReference type="InterPro" id="IPR009729">
    <property type="entry name" value="Gal-3-0_sulfotransfrase"/>
</dbReference>
<evidence type="ECO:0000256" key="7">
    <source>
        <dbReference type="ARBA" id="ARBA00023034"/>
    </source>
</evidence>
<gene>
    <name evidence="12" type="primary">LOC100369831</name>
</gene>
<evidence type="ECO:0000313" key="11">
    <source>
        <dbReference type="Proteomes" id="UP000694865"/>
    </source>
</evidence>
<keyword evidence="3" id="KW-0808">Transferase</keyword>
<keyword evidence="6 10" id="KW-1133">Transmembrane helix</keyword>
<evidence type="ECO:0000256" key="8">
    <source>
        <dbReference type="ARBA" id="ARBA00023136"/>
    </source>
</evidence>
<comment type="similarity">
    <text evidence="2">Belongs to the galactose-3-O-sulfotransferase family.</text>
</comment>
<feature type="transmembrane region" description="Helical" evidence="10">
    <location>
        <begin position="24"/>
        <end position="43"/>
    </location>
</feature>
<dbReference type="InterPro" id="IPR027417">
    <property type="entry name" value="P-loop_NTPase"/>
</dbReference>
<keyword evidence="8 10" id="KW-0472">Membrane</keyword>
<dbReference type="GeneID" id="100369831"/>
<evidence type="ECO:0000256" key="6">
    <source>
        <dbReference type="ARBA" id="ARBA00022989"/>
    </source>
</evidence>
<evidence type="ECO:0000313" key="12">
    <source>
        <dbReference type="RefSeq" id="XP_006821250.1"/>
    </source>
</evidence>
<dbReference type="Proteomes" id="UP000694865">
    <property type="component" value="Unplaced"/>
</dbReference>
<sequence length="403" mass="47676">MFAFKFARDLASCKYNMRCKRVRYFYGVAIVVCTVWTLVYIVLNGTLLNLEEKDSTMAVDIDIANNYKQREMVPVSNQPCEESTNIAFIKVHSASGAVIANILQRFGDSRNLTFILPKEKNTDSAGWPYCFHTNHMLPSTSGNYNILCNHAVYNRREFDKIMPKDTAYVTILRNPRHHFEALFNSYRFGRMLGIHANDPLHEFLNRPDEYVSSVTSTDRFLLQNPMAYDLGFDPEFFKDEDAIMTFIKDIENNFKLVMISDYMEESLVLLKRQMCWTLDEVIYYELSTAKIHSEYRSEMTNGLRDKLREWNFADHALYQHFNKTFWKRVHAEGEDFSQEVEHLRYRNRQIYDFCMMEKLNHSNKFTTVKLPFDKTICEKLDTSVPEYTNILRNKPNQYLKWEL</sequence>
<keyword evidence="11" id="KW-1185">Reference proteome</keyword>
<proteinExistence type="inferred from homology"/>
<dbReference type="Gene3D" id="3.40.50.300">
    <property type="entry name" value="P-loop containing nucleotide triphosphate hydrolases"/>
    <property type="match status" value="1"/>
</dbReference>
<name>A0ABM0MMK9_SACKO</name>
<keyword evidence="4 10" id="KW-0812">Transmembrane</keyword>
<dbReference type="PANTHER" id="PTHR14647:SF87">
    <property type="entry name" value="PUTATIVE-RELATED"/>
    <property type="match status" value="1"/>
</dbReference>
<dbReference type="Pfam" id="PF06990">
    <property type="entry name" value="Gal-3-0_sulfotr"/>
    <property type="match status" value="1"/>
</dbReference>
<protein>
    <submittedName>
        <fullName evidence="12">Galactose-3-O-sulfotransferase 2-like</fullName>
    </submittedName>
</protein>
<keyword evidence="5" id="KW-0735">Signal-anchor</keyword>
<evidence type="ECO:0000256" key="3">
    <source>
        <dbReference type="ARBA" id="ARBA00022679"/>
    </source>
</evidence>